<name>A0A0E9RB77_ANGAN</name>
<dbReference type="EMBL" id="GBXM01082969">
    <property type="protein sequence ID" value="JAH25608.1"/>
    <property type="molecule type" value="Transcribed_RNA"/>
</dbReference>
<proteinExistence type="predicted"/>
<dbReference type="AlphaFoldDB" id="A0A0E9RB77"/>
<accession>A0A0E9RB77</accession>
<sequence length="30" mass="3673">MVLFSEFKHLEFIWILKTNIIHVFNKNVVI</sequence>
<reference evidence="1" key="1">
    <citation type="submission" date="2014-11" db="EMBL/GenBank/DDBJ databases">
        <authorList>
            <person name="Amaro Gonzalez C."/>
        </authorList>
    </citation>
    <scope>NUCLEOTIDE SEQUENCE</scope>
</reference>
<evidence type="ECO:0000313" key="1">
    <source>
        <dbReference type="EMBL" id="JAH25608.1"/>
    </source>
</evidence>
<protein>
    <submittedName>
        <fullName evidence="1">Uncharacterized protein</fullName>
    </submittedName>
</protein>
<organism evidence="1">
    <name type="scientific">Anguilla anguilla</name>
    <name type="common">European freshwater eel</name>
    <name type="synonym">Muraena anguilla</name>
    <dbReference type="NCBI Taxonomy" id="7936"/>
    <lineage>
        <taxon>Eukaryota</taxon>
        <taxon>Metazoa</taxon>
        <taxon>Chordata</taxon>
        <taxon>Craniata</taxon>
        <taxon>Vertebrata</taxon>
        <taxon>Euteleostomi</taxon>
        <taxon>Actinopterygii</taxon>
        <taxon>Neopterygii</taxon>
        <taxon>Teleostei</taxon>
        <taxon>Anguilliformes</taxon>
        <taxon>Anguillidae</taxon>
        <taxon>Anguilla</taxon>
    </lineage>
</organism>
<reference evidence="1" key="2">
    <citation type="journal article" date="2015" name="Fish Shellfish Immunol.">
        <title>Early steps in the European eel (Anguilla anguilla)-Vibrio vulnificus interaction in the gills: Role of the RtxA13 toxin.</title>
        <authorList>
            <person name="Callol A."/>
            <person name="Pajuelo D."/>
            <person name="Ebbesson L."/>
            <person name="Teles M."/>
            <person name="MacKenzie S."/>
            <person name="Amaro C."/>
        </authorList>
    </citation>
    <scope>NUCLEOTIDE SEQUENCE</scope>
</reference>